<evidence type="ECO:0000256" key="2">
    <source>
        <dbReference type="ARBA" id="ARBA00022801"/>
    </source>
</evidence>
<keyword evidence="1" id="KW-0547">Nucleotide-binding</keyword>
<evidence type="ECO:0000313" key="6">
    <source>
        <dbReference type="Proteomes" id="UP000002630"/>
    </source>
</evidence>
<dbReference type="GO" id="GO:0006281">
    <property type="term" value="P:DNA repair"/>
    <property type="evidence" value="ECO:0007669"/>
    <property type="project" value="TreeGrafter"/>
</dbReference>
<dbReference type="Gene3D" id="3.40.50.300">
    <property type="entry name" value="P-loop containing nucleotide triphosphate hydrolases"/>
    <property type="match status" value="1"/>
</dbReference>
<dbReference type="eggNOG" id="KOG1001">
    <property type="taxonomic scope" value="Eukaryota"/>
</dbReference>
<dbReference type="InterPro" id="IPR050628">
    <property type="entry name" value="SNF2_RAD54_helicase_TF"/>
</dbReference>
<evidence type="ECO:0000259" key="4">
    <source>
        <dbReference type="SMART" id="SM00490"/>
    </source>
</evidence>
<dbReference type="InterPro" id="IPR049730">
    <property type="entry name" value="SNF2/RAD54-like_C"/>
</dbReference>
<dbReference type="SMART" id="SM00490">
    <property type="entry name" value="HELICc"/>
    <property type="match status" value="1"/>
</dbReference>
<dbReference type="PANTHER" id="PTHR45626:SF38">
    <property type="entry name" value="DEAD-BOX PROTEIN"/>
    <property type="match status" value="1"/>
</dbReference>
<keyword evidence="6" id="KW-1185">Reference proteome</keyword>
<gene>
    <name evidence="5" type="ORF">Esi_0042_0138</name>
</gene>
<dbReference type="Proteomes" id="UP000002630">
    <property type="component" value="Unassembled WGS sequence"/>
</dbReference>
<dbReference type="Pfam" id="PF00271">
    <property type="entry name" value="Helicase_C"/>
    <property type="match status" value="1"/>
</dbReference>
<keyword evidence="3" id="KW-0067">ATP-binding</keyword>
<dbReference type="GO" id="GO:0008094">
    <property type="term" value="F:ATP-dependent activity, acting on DNA"/>
    <property type="evidence" value="ECO:0007669"/>
    <property type="project" value="TreeGrafter"/>
</dbReference>
<dbReference type="GO" id="GO:0005634">
    <property type="term" value="C:nucleus"/>
    <property type="evidence" value="ECO:0007669"/>
    <property type="project" value="TreeGrafter"/>
</dbReference>
<dbReference type="GO" id="GO:0016787">
    <property type="term" value="F:hydrolase activity"/>
    <property type="evidence" value="ECO:0007669"/>
    <property type="project" value="UniProtKB-KW"/>
</dbReference>
<dbReference type="CDD" id="cd18793">
    <property type="entry name" value="SF2_C_SNF"/>
    <property type="match status" value="1"/>
</dbReference>
<proteinExistence type="predicted"/>
<dbReference type="InParanoid" id="D7G0T7"/>
<feature type="domain" description="Helicase C-terminal" evidence="4">
    <location>
        <begin position="83"/>
        <end position="155"/>
    </location>
</feature>
<dbReference type="AlphaFoldDB" id="D7G0T7"/>
<accession>D7G0T7</accession>
<dbReference type="OrthoDB" id="204028at2759"/>
<organism evidence="5 6">
    <name type="scientific">Ectocarpus siliculosus</name>
    <name type="common">Brown alga</name>
    <name type="synonym">Conferva siliculosa</name>
    <dbReference type="NCBI Taxonomy" id="2880"/>
    <lineage>
        <taxon>Eukaryota</taxon>
        <taxon>Sar</taxon>
        <taxon>Stramenopiles</taxon>
        <taxon>Ochrophyta</taxon>
        <taxon>PX clade</taxon>
        <taxon>Phaeophyceae</taxon>
        <taxon>Ectocarpales</taxon>
        <taxon>Ectocarpaceae</taxon>
        <taxon>Ectocarpus</taxon>
    </lineage>
</organism>
<dbReference type="EMBL" id="FN649760">
    <property type="protein sequence ID" value="CBJ26750.1"/>
    <property type="molecule type" value="Genomic_DNA"/>
</dbReference>
<evidence type="ECO:0000313" key="5">
    <source>
        <dbReference type="EMBL" id="CBJ26750.1"/>
    </source>
</evidence>
<keyword evidence="2" id="KW-0378">Hydrolase</keyword>
<name>D7G0T7_ECTSI</name>
<evidence type="ECO:0000256" key="1">
    <source>
        <dbReference type="ARBA" id="ARBA00022741"/>
    </source>
</evidence>
<dbReference type="PANTHER" id="PTHR45626">
    <property type="entry name" value="TRANSCRIPTION TERMINATION FACTOR 2-RELATED"/>
    <property type="match status" value="1"/>
</dbReference>
<dbReference type="STRING" id="2880.D7G0T7"/>
<evidence type="ECO:0000256" key="3">
    <source>
        <dbReference type="ARBA" id="ARBA00022840"/>
    </source>
</evidence>
<sequence length="238" mass="25019">MWSESFDIMRKALLQPGARLRARDFPAEACIAGALAKGDDDDEGPCPKCKKTVTLGDLTPIGGGGGDFGSSAGGNGSDNRPGVMMETKLKALVEKLADIQANAFANDPPTTVFLLSVRAGAVGINLTQANHVFLLEPMLNLALEKQAIGRVHRLGQTRPVTVTKLVLADSVETRILAMRKMQARGGGSAGSSLFNAQGGPAGSLAREDARHLKVGEYDEFFGLNRDKPSSNANTGKSV</sequence>
<dbReference type="InterPro" id="IPR027417">
    <property type="entry name" value="P-loop_NTPase"/>
</dbReference>
<dbReference type="SUPFAM" id="SSF52540">
    <property type="entry name" value="P-loop containing nucleoside triphosphate hydrolases"/>
    <property type="match status" value="1"/>
</dbReference>
<dbReference type="GO" id="GO:0005524">
    <property type="term" value="F:ATP binding"/>
    <property type="evidence" value="ECO:0007669"/>
    <property type="project" value="UniProtKB-KW"/>
</dbReference>
<protein>
    <recommendedName>
        <fullName evidence="4">Helicase C-terminal domain-containing protein</fullName>
    </recommendedName>
</protein>
<dbReference type="InterPro" id="IPR001650">
    <property type="entry name" value="Helicase_C-like"/>
</dbReference>
<reference evidence="5 6" key="1">
    <citation type="journal article" date="2010" name="Nature">
        <title>The Ectocarpus genome and the independent evolution of multicellularity in brown algae.</title>
        <authorList>
            <person name="Cock J.M."/>
            <person name="Sterck L."/>
            <person name="Rouze P."/>
            <person name="Scornet D."/>
            <person name="Allen A.E."/>
            <person name="Amoutzias G."/>
            <person name="Anthouard V."/>
            <person name="Artiguenave F."/>
            <person name="Aury J.M."/>
            <person name="Badger J.H."/>
            <person name="Beszteri B."/>
            <person name="Billiau K."/>
            <person name="Bonnet E."/>
            <person name="Bothwell J.H."/>
            <person name="Bowler C."/>
            <person name="Boyen C."/>
            <person name="Brownlee C."/>
            <person name="Carrano C.J."/>
            <person name="Charrier B."/>
            <person name="Cho G.Y."/>
            <person name="Coelho S.M."/>
            <person name="Collen J."/>
            <person name="Corre E."/>
            <person name="Da Silva C."/>
            <person name="Delage L."/>
            <person name="Delaroque N."/>
            <person name="Dittami S.M."/>
            <person name="Doulbeau S."/>
            <person name="Elias M."/>
            <person name="Farnham G."/>
            <person name="Gachon C.M."/>
            <person name="Gschloessl B."/>
            <person name="Heesch S."/>
            <person name="Jabbari K."/>
            <person name="Jubin C."/>
            <person name="Kawai H."/>
            <person name="Kimura K."/>
            <person name="Kloareg B."/>
            <person name="Kupper F.C."/>
            <person name="Lang D."/>
            <person name="Le Bail A."/>
            <person name="Leblanc C."/>
            <person name="Lerouge P."/>
            <person name="Lohr M."/>
            <person name="Lopez P.J."/>
            <person name="Martens C."/>
            <person name="Maumus F."/>
            <person name="Michel G."/>
            <person name="Miranda-Saavedra D."/>
            <person name="Morales J."/>
            <person name="Moreau H."/>
            <person name="Motomura T."/>
            <person name="Nagasato C."/>
            <person name="Napoli C.A."/>
            <person name="Nelson D.R."/>
            <person name="Nyvall-Collen P."/>
            <person name="Peters A.F."/>
            <person name="Pommier C."/>
            <person name="Potin P."/>
            <person name="Poulain J."/>
            <person name="Quesneville H."/>
            <person name="Read B."/>
            <person name="Rensing S.A."/>
            <person name="Ritter A."/>
            <person name="Rousvoal S."/>
            <person name="Samanta M."/>
            <person name="Samson G."/>
            <person name="Schroeder D.C."/>
            <person name="Segurens B."/>
            <person name="Strittmatter M."/>
            <person name="Tonon T."/>
            <person name="Tregear J.W."/>
            <person name="Valentin K."/>
            <person name="von Dassow P."/>
            <person name="Yamagishi T."/>
            <person name="Van de Peer Y."/>
            <person name="Wincker P."/>
        </authorList>
    </citation>
    <scope>NUCLEOTIDE SEQUENCE [LARGE SCALE GENOMIC DNA]</scope>
    <source>
        <strain evidence="6">Ec32 / CCAP1310/4</strain>
    </source>
</reference>